<dbReference type="CDD" id="cd01045">
    <property type="entry name" value="Ferritin_like_AB"/>
    <property type="match status" value="1"/>
</dbReference>
<dbReference type="Gene3D" id="1.20.1260.10">
    <property type="match status" value="1"/>
</dbReference>
<organism evidence="2">
    <name type="scientific">marine sediment metagenome</name>
    <dbReference type="NCBI Taxonomy" id="412755"/>
    <lineage>
        <taxon>unclassified sequences</taxon>
        <taxon>metagenomes</taxon>
        <taxon>ecological metagenomes</taxon>
    </lineage>
</organism>
<sequence>MQKKRSIVRKKDITSDIVETAMAEELKARDFYKKVSTQLEDKAARLKFDVMSDTEHRHYELLKKWYEDNFGRSPKVVRIKTGKAVKVKKPEKKATYEDVINIIINAEQKAYEFYEEAAKKTKDKDAKKLFDKLADMERAHVTQFKDEFRVITEPSLWCAEEDIPWMLEV</sequence>
<dbReference type="GO" id="GO:0016491">
    <property type="term" value="F:oxidoreductase activity"/>
    <property type="evidence" value="ECO:0007669"/>
    <property type="project" value="InterPro"/>
</dbReference>
<dbReference type="InterPro" id="IPR003251">
    <property type="entry name" value="Rr_diiron-bd_dom"/>
</dbReference>
<dbReference type="PANTHER" id="PTHR33531:SF10">
    <property type="entry name" value="BLR7895 PROTEIN"/>
    <property type="match status" value="1"/>
</dbReference>
<accession>A0A0F9I734</accession>
<dbReference type="InterPro" id="IPR009078">
    <property type="entry name" value="Ferritin-like_SF"/>
</dbReference>
<evidence type="ECO:0000259" key="1">
    <source>
        <dbReference type="Pfam" id="PF02915"/>
    </source>
</evidence>
<dbReference type="EMBL" id="LAZR01014897">
    <property type="protein sequence ID" value="KKM15479.1"/>
    <property type="molecule type" value="Genomic_DNA"/>
</dbReference>
<protein>
    <recommendedName>
        <fullName evidence="1">Rubrerythrin diiron-binding domain-containing protein</fullName>
    </recommendedName>
</protein>
<feature type="domain" description="Rubrerythrin diiron-binding" evidence="1">
    <location>
        <begin position="16"/>
        <end position="146"/>
    </location>
</feature>
<dbReference type="GO" id="GO:0046872">
    <property type="term" value="F:metal ion binding"/>
    <property type="evidence" value="ECO:0007669"/>
    <property type="project" value="InterPro"/>
</dbReference>
<evidence type="ECO:0000313" key="2">
    <source>
        <dbReference type="EMBL" id="KKM15479.1"/>
    </source>
</evidence>
<dbReference type="Pfam" id="PF02915">
    <property type="entry name" value="Rubrerythrin"/>
    <property type="match status" value="1"/>
</dbReference>
<gene>
    <name evidence="2" type="ORF">LCGC14_1695640</name>
</gene>
<reference evidence="2" key="1">
    <citation type="journal article" date="2015" name="Nature">
        <title>Complex archaea that bridge the gap between prokaryotes and eukaryotes.</title>
        <authorList>
            <person name="Spang A."/>
            <person name="Saw J.H."/>
            <person name="Jorgensen S.L."/>
            <person name="Zaremba-Niedzwiedzka K."/>
            <person name="Martijn J."/>
            <person name="Lind A.E."/>
            <person name="van Eijk R."/>
            <person name="Schleper C."/>
            <person name="Guy L."/>
            <person name="Ettema T.J."/>
        </authorList>
    </citation>
    <scope>NUCLEOTIDE SEQUENCE</scope>
</reference>
<dbReference type="AlphaFoldDB" id="A0A0F9I734"/>
<proteinExistence type="predicted"/>
<dbReference type="SUPFAM" id="SSF47240">
    <property type="entry name" value="Ferritin-like"/>
    <property type="match status" value="1"/>
</dbReference>
<dbReference type="PANTHER" id="PTHR33531">
    <property type="entry name" value="RUBRERYTHRIN SUBFAMILY"/>
    <property type="match status" value="1"/>
</dbReference>
<dbReference type="InterPro" id="IPR012347">
    <property type="entry name" value="Ferritin-like"/>
</dbReference>
<name>A0A0F9I734_9ZZZZ</name>
<comment type="caution">
    <text evidence="2">The sequence shown here is derived from an EMBL/GenBank/DDBJ whole genome shotgun (WGS) entry which is preliminary data.</text>
</comment>